<proteinExistence type="predicted"/>
<keyword evidence="4" id="KW-1185">Reference proteome</keyword>
<organism evidence="2 3">
    <name type="scientific">Winslowiella iniecta</name>
    <dbReference type="NCBI Taxonomy" id="1560201"/>
    <lineage>
        <taxon>Bacteria</taxon>
        <taxon>Pseudomonadati</taxon>
        <taxon>Pseudomonadota</taxon>
        <taxon>Gammaproteobacteria</taxon>
        <taxon>Enterobacterales</taxon>
        <taxon>Erwiniaceae</taxon>
        <taxon>Winslowiella</taxon>
    </lineage>
</organism>
<dbReference type="AlphaFoldDB" id="A0A0L7SZM9"/>
<comment type="caution">
    <text evidence="2">The sequence shown here is derived from an EMBL/GenBank/DDBJ whole genome shotgun (WGS) entry which is preliminary data.</text>
</comment>
<dbReference type="RefSeq" id="WP_052902565.1">
    <property type="nucleotide sequence ID" value="NZ_JRXE01000038.1"/>
</dbReference>
<dbReference type="PATRIC" id="fig|1560201.3.peg.4275"/>
<evidence type="ECO:0000313" key="2">
    <source>
        <dbReference type="EMBL" id="KOC88416.1"/>
    </source>
</evidence>
<name>A0A0L7SZM9_9GAMM</name>
<dbReference type="Proteomes" id="UP000037088">
    <property type="component" value="Unassembled WGS sequence"/>
</dbReference>
<dbReference type="EMBL" id="JRXE01000038">
    <property type="protein sequence ID" value="KOC87514.1"/>
    <property type="molecule type" value="Genomic_DNA"/>
</dbReference>
<reference evidence="3 4" key="1">
    <citation type="journal article" date="2015" name="Int. J. Syst. Evol. Microbiol.">
        <title>Erwinia iniecta sp. nov., isolated from Russian wheat aphids (Diuraphis noxia).</title>
        <authorList>
            <person name="Campillo T."/>
            <person name="Luna E."/>
            <person name="Portier P."/>
            <person name="Fischer-Le Saux M."/>
            <person name="Lapitan N."/>
            <person name="Tisserat N.A."/>
            <person name="Leach J.E."/>
        </authorList>
    </citation>
    <scope>NUCLEOTIDE SEQUENCE [LARGE SCALE GENOMIC DNA]</scope>
    <source>
        <strain evidence="1 4">B120</strain>
        <strain evidence="2 3">B149</strain>
    </source>
</reference>
<dbReference type="InterPro" id="IPR005358">
    <property type="entry name" value="Puta_zinc/iron-chelating_dom"/>
</dbReference>
<protein>
    <submittedName>
        <fullName evidence="2">Ferredoxin</fullName>
    </submittedName>
</protein>
<dbReference type="OrthoDB" id="196483at2"/>
<evidence type="ECO:0000313" key="3">
    <source>
        <dbReference type="Proteomes" id="UP000036851"/>
    </source>
</evidence>
<dbReference type="Proteomes" id="UP000036851">
    <property type="component" value="Unassembled WGS sequence"/>
</dbReference>
<dbReference type="EMBL" id="JRXF01000046">
    <property type="protein sequence ID" value="KOC88416.1"/>
    <property type="molecule type" value="Genomic_DNA"/>
</dbReference>
<accession>A0A0L7SZM9</accession>
<dbReference type="Pfam" id="PF03692">
    <property type="entry name" value="CxxCxxCC"/>
    <property type="match status" value="1"/>
</dbReference>
<gene>
    <name evidence="1" type="ORF">NG42_20135</name>
    <name evidence="2" type="ORF">NG43_20155</name>
</gene>
<sequence length="139" mass="14801">MSDTLNPCVTCGACCAYFRVSFYWAEANDGGGCVPAELTEPLTPFLRAMAGTNSKTPRCTSLQGEIGGCVSCGIYEHRPTPCREFQMAGENGEPNDACDRARAKYGLPPLFHPAIAAITESYVSQGASFLSEHVQSPGI</sequence>
<evidence type="ECO:0000313" key="4">
    <source>
        <dbReference type="Proteomes" id="UP000037088"/>
    </source>
</evidence>
<dbReference type="STRING" id="1560201.NG42_20135"/>
<evidence type="ECO:0000313" key="1">
    <source>
        <dbReference type="EMBL" id="KOC87514.1"/>
    </source>
</evidence>